<protein>
    <recommendedName>
        <fullName evidence="1">Knr4/Smi1-like domain-containing protein</fullName>
    </recommendedName>
</protein>
<dbReference type="HOGENOM" id="CLU_989913_0_0_6"/>
<evidence type="ECO:0000259" key="1">
    <source>
        <dbReference type="Pfam" id="PF09346"/>
    </source>
</evidence>
<dbReference type="Proteomes" id="UP000003789">
    <property type="component" value="Unassembled WGS sequence"/>
</dbReference>
<organism evidence="2 3">
    <name type="scientific">Photobacterium profundum 3TCK</name>
    <dbReference type="NCBI Taxonomy" id="314280"/>
    <lineage>
        <taxon>Bacteria</taxon>
        <taxon>Pseudomonadati</taxon>
        <taxon>Pseudomonadota</taxon>
        <taxon>Gammaproteobacteria</taxon>
        <taxon>Vibrionales</taxon>
        <taxon>Vibrionaceae</taxon>
        <taxon>Photobacterium</taxon>
    </lineage>
</organism>
<dbReference type="InterPro" id="IPR037883">
    <property type="entry name" value="Knr4/Smi1-like_sf"/>
</dbReference>
<dbReference type="Pfam" id="PF09346">
    <property type="entry name" value="SMI1_KNR4"/>
    <property type="match status" value="1"/>
</dbReference>
<comment type="caution">
    <text evidence="2">The sequence shown here is derived from an EMBL/GenBank/DDBJ whole genome shotgun (WGS) entry which is preliminary data.</text>
</comment>
<evidence type="ECO:0000313" key="2">
    <source>
        <dbReference type="EMBL" id="EAS44826.1"/>
    </source>
</evidence>
<accession>Q1Z9D2</accession>
<dbReference type="InterPro" id="IPR018958">
    <property type="entry name" value="Knr4/Smi1-like_dom"/>
</dbReference>
<feature type="domain" description="Knr4/Smi1-like" evidence="1">
    <location>
        <begin position="68"/>
        <end position="164"/>
    </location>
</feature>
<dbReference type="EMBL" id="AAPH01000002">
    <property type="protein sequence ID" value="EAS44826.1"/>
    <property type="molecule type" value="Genomic_DNA"/>
</dbReference>
<reference evidence="2 3" key="1">
    <citation type="submission" date="2006-03" db="EMBL/GenBank/DDBJ databases">
        <authorList>
            <person name="Bartlett D.H."/>
            <person name="Valle G."/>
            <person name="Lauro F.M."/>
            <person name="Vezzi A."/>
            <person name="Simonato F."/>
            <person name="Eloe E."/>
            <person name="Vitulo N."/>
            <person name="Stratton T.K."/>
            <person name="D'angelo M."/>
            <person name="Ferriera S."/>
            <person name="Johnson J."/>
            <person name="Kravitz S."/>
            <person name="Beeson K."/>
            <person name="Sutton G."/>
            <person name="Rogers Y."/>
            <person name="Friedman R."/>
            <person name="Frazier M."/>
            <person name="Venter J.C."/>
        </authorList>
    </citation>
    <scope>NUCLEOTIDE SEQUENCE [LARGE SCALE GENOMIC DNA]</scope>
    <source>
        <strain evidence="2 3">3TCK</strain>
    </source>
</reference>
<name>Q1Z9D2_9GAMM</name>
<proteinExistence type="predicted"/>
<dbReference type="Gene3D" id="3.40.1580.10">
    <property type="entry name" value="SMI1/KNR4-like"/>
    <property type="match status" value="1"/>
</dbReference>
<gene>
    <name evidence="2" type="ORF">P3TCK_20120</name>
</gene>
<dbReference type="AlphaFoldDB" id="Q1Z9D2"/>
<sequence>MCFVSLVRGTLLQALTVLGMKIRNLNLPKEMITAIQTGLLRRDVGSWQLKTDCDSYGYLLETELGEFYESEQPIINATKQLSSDFVIDGVYGVYGDGSLPDYPGAIQDITDFRYIICFGSSGDGAPFCLDYRSSIEDPSVIWWDDINRRERKKIICEKIEEFYEASIAYTNACDQLITDIQRMTYRCESGYYTNDPAAYALFEQSISKMEMLHGLYFQRIDFDSEDFAIDKMPLIWAANSGELARKTVNSDEVYKKSRDHIKSSSDRLSGLCKELMHKHMI</sequence>
<evidence type="ECO:0000313" key="3">
    <source>
        <dbReference type="Proteomes" id="UP000003789"/>
    </source>
</evidence>